<reference evidence="2 3" key="1">
    <citation type="submission" date="2020-01" db="EMBL/GenBank/DDBJ databases">
        <title>Draft genome sequence of Aspergillus udagawae IFM 46972.</title>
        <authorList>
            <person name="Takahashi H."/>
            <person name="Yaguchi T."/>
        </authorList>
    </citation>
    <scope>NUCLEOTIDE SEQUENCE [LARGE SCALE GENOMIC DNA]</scope>
    <source>
        <strain evidence="2 3">IFM 46972</strain>
    </source>
</reference>
<dbReference type="EMBL" id="BLKC01000068">
    <property type="protein sequence ID" value="GFF47022.1"/>
    <property type="molecule type" value="Genomic_DNA"/>
</dbReference>
<dbReference type="Proteomes" id="UP000465221">
    <property type="component" value="Unassembled WGS sequence"/>
</dbReference>
<feature type="region of interest" description="Disordered" evidence="1">
    <location>
        <begin position="125"/>
        <end position="159"/>
    </location>
</feature>
<gene>
    <name evidence="2" type="ORF">IFM46972_08189</name>
</gene>
<evidence type="ECO:0000256" key="1">
    <source>
        <dbReference type="SAM" id="MobiDB-lite"/>
    </source>
</evidence>
<organism evidence="2 3">
    <name type="scientific">Aspergillus udagawae</name>
    <dbReference type="NCBI Taxonomy" id="91492"/>
    <lineage>
        <taxon>Eukaryota</taxon>
        <taxon>Fungi</taxon>
        <taxon>Dikarya</taxon>
        <taxon>Ascomycota</taxon>
        <taxon>Pezizomycotina</taxon>
        <taxon>Eurotiomycetes</taxon>
        <taxon>Eurotiomycetidae</taxon>
        <taxon>Eurotiales</taxon>
        <taxon>Aspergillaceae</taxon>
        <taxon>Aspergillus</taxon>
        <taxon>Aspergillus subgen. Fumigati</taxon>
    </lineage>
</organism>
<proteinExistence type="predicted"/>
<evidence type="ECO:0000313" key="3">
    <source>
        <dbReference type="Proteomes" id="UP000465221"/>
    </source>
</evidence>
<accession>A0A8H3P732</accession>
<protein>
    <submittedName>
        <fullName evidence="2">Protein RDR1</fullName>
    </submittedName>
</protein>
<name>A0A8H3P732_9EURO</name>
<dbReference type="AlphaFoldDB" id="A0A8H3P732"/>
<sequence length="204" mass="22059">MAGIDHVQGLAVSSNATRMDRPRLEVIGSAWFHQHNLPVLVRRAVHKAHANIGIAFFLVPAGKPDVLALVYPDGQRIPRAGDCALLQVPIRVHQDLDDGNLFANISENLGQRREKLVVRLIEGKEKKGKGGGDGAEQLHPGDSGGREWQSGRRQSSNISSVFSPRSDIYSMCRVMIGMASSAAHQLIRGLAGAQVNKKGKIHGV</sequence>
<comment type="caution">
    <text evidence="2">The sequence shown here is derived from an EMBL/GenBank/DDBJ whole genome shotgun (WGS) entry which is preliminary data.</text>
</comment>
<evidence type="ECO:0000313" key="2">
    <source>
        <dbReference type="EMBL" id="GFF47022.1"/>
    </source>
</evidence>